<evidence type="ECO:0008006" key="4">
    <source>
        <dbReference type="Google" id="ProtNLM"/>
    </source>
</evidence>
<comment type="caution">
    <text evidence="2">The sequence shown here is derived from an EMBL/GenBank/DDBJ whole genome shotgun (WGS) entry which is preliminary data.</text>
</comment>
<dbReference type="PANTHER" id="PTHR31972">
    <property type="entry name" value="EXPRESSED PROTEIN"/>
    <property type="match status" value="1"/>
</dbReference>
<dbReference type="EMBL" id="JBGMDY010000007">
    <property type="protein sequence ID" value="KAL2327165.1"/>
    <property type="molecule type" value="Genomic_DNA"/>
</dbReference>
<feature type="compositionally biased region" description="Polar residues" evidence="1">
    <location>
        <begin position="7"/>
        <end position="19"/>
    </location>
</feature>
<dbReference type="Pfam" id="PF05910">
    <property type="entry name" value="DUF868"/>
    <property type="match status" value="1"/>
</dbReference>
<gene>
    <name evidence="2" type="ORF">Fmac_020592</name>
</gene>
<accession>A0ABD1LUF1</accession>
<evidence type="ECO:0000313" key="2">
    <source>
        <dbReference type="EMBL" id="KAL2327165.1"/>
    </source>
</evidence>
<dbReference type="PANTHER" id="PTHR31972:SF80">
    <property type="entry name" value="DUF868 FAMILY PROTEIN"/>
    <property type="match status" value="1"/>
</dbReference>
<organism evidence="2 3">
    <name type="scientific">Flemingia macrophylla</name>
    <dbReference type="NCBI Taxonomy" id="520843"/>
    <lineage>
        <taxon>Eukaryota</taxon>
        <taxon>Viridiplantae</taxon>
        <taxon>Streptophyta</taxon>
        <taxon>Embryophyta</taxon>
        <taxon>Tracheophyta</taxon>
        <taxon>Spermatophyta</taxon>
        <taxon>Magnoliopsida</taxon>
        <taxon>eudicotyledons</taxon>
        <taxon>Gunneridae</taxon>
        <taxon>Pentapetalae</taxon>
        <taxon>rosids</taxon>
        <taxon>fabids</taxon>
        <taxon>Fabales</taxon>
        <taxon>Fabaceae</taxon>
        <taxon>Papilionoideae</taxon>
        <taxon>50 kb inversion clade</taxon>
        <taxon>NPAAA clade</taxon>
        <taxon>indigoferoid/millettioid clade</taxon>
        <taxon>Phaseoleae</taxon>
        <taxon>Flemingia</taxon>
    </lineage>
</organism>
<evidence type="ECO:0000256" key="1">
    <source>
        <dbReference type="SAM" id="MobiDB-lite"/>
    </source>
</evidence>
<feature type="region of interest" description="Disordered" evidence="1">
    <location>
        <begin position="1"/>
        <end position="23"/>
    </location>
</feature>
<name>A0ABD1LUF1_9FABA</name>
<evidence type="ECO:0000313" key="3">
    <source>
        <dbReference type="Proteomes" id="UP001603857"/>
    </source>
</evidence>
<keyword evidence="3" id="KW-1185">Reference proteome</keyword>
<dbReference type="InterPro" id="IPR008586">
    <property type="entry name" value="DUF868_pln"/>
</dbReference>
<reference evidence="2 3" key="1">
    <citation type="submission" date="2024-08" db="EMBL/GenBank/DDBJ databases">
        <title>Insights into the chromosomal genome structure of Flemingia macrophylla.</title>
        <authorList>
            <person name="Ding Y."/>
            <person name="Zhao Y."/>
            <person name="Bi W."/>
            <person name="Wu M."/>
            <person name="Zhao G."/>
            <person name="Gong Y."/>
            <person name="Li W."/>
            <person name="Zhang P."/>
        </authorList>
    </citation>
    <scope>NUCLEOTIDE SEQUENCE [LARGE SCALE GENOMIC DNA]</scope>
    <source>
        <strain evidence="2">DYQJB</strain>
        <tissue evidence="2">Leaf</tissue>
    </source>
</reference>
<proteinExistence type="predicted"/>
<dbReference type="Proteomes" id="UP001603857">
    <property type="component" value="Unassembled WGS sequence"/>
</dbReference>
<protein>
    <recommendedName>
        <fullName evidence="4">DUF868 family protein</fullName>
    </recommendedName>
</protein>
<dbReference type="AlphaFoldDB" id="A0ABD1LUF1"/>
<sequence>MSLHLSLRSQSVSNANQGSPYVGRISEEPLPLPSKSTAQSTVTCIYQANVAGYWRNVSVLWCKNLMSHTLNLKIDSTKGDFSYTCKIDVKPWYFWNKKGYKSFEVDGKQVEVYWDLRSARFTGGSAEPSSDYYVALVSGEEVVLLMGDHNYKKKVYKRMKMKPGIAEALLLVKRESVFAKKSFATKARFDEKRKENDIVVESSTYGNKEPEMWISIDGIVLIHVKNLQWNFRGNQTVMVNNQPVQVYWDVHDWLFSVPGSGPGLFIFKPGPVEAENEKEERGAEGCESDDGSCASGYYSTLSYAPVESCLVLCAYKLE</sequence>